<gene>
    <name evidence="3" type="ORF">ABDJ38_10220</name>
</gene>
<evidence type="ECO:0000259" key="2">
    <source>
        <dbReference type="Pfam" id="PF26343"/>
    </source>
</evidence>
<dbReference type="SUPFAM" id="SSF88723">
    <property type="entry name" value="PIN domain-like"/>
    <property type="match status" value="1"/>
</dbReference>
<comment type="caution">
    <text evidence="3">The sequence shown here is derived from an EMBL/GenBank/DDBJ whole genome shotgun (WGS) entry which is preliminary data.</text>
</comment>
<dbReference type="Pfam" id="PF13470">
    <property type="entry name" value="PIN_3"/>
    <property type="match status" value="1"/>
</dbReference>
<evidence type="ECO:0000313" key="4">
    <source>
        <dbReference type="Proteomes" id="UP001484535"/>
    </source>
</evidence>
<dbReference type="InterPro" id="IPR002716">
    <property type="entry name" value="PIN_dom"/>
</dbReference>
<proteinExistence type="predicted"/>
<dbReference type="Proteomes" id="UP001484535">
    <property type="component" value="Unassembled WGS sequence"/>
</dbReference>
<organism evidence="3 4">
    <name type="scientific">Aurantiacibacter flavus</name>
    <dbReference type="NCBI Taxonomy" id="3145232"/>
    <lineage>
        <taxon>Bacteria</taxon>
        <taxon>Pseudomonadati</taxon>
        <taxon>Pseudomonadota</taxon>
        <taxon>Alphaproteobacteria</taxon>
        <taxon>Sphingomonadales</taxon>
        <taxon>Erythrobacteraceae</taxon>
        <taxon>Aurantiacibacter</taxon>
    </lineage>
</organism>
<dbReference type="InterPro" id="IPR029060">
    <property type="entry name" value="PIN-like_dom_sf"/>
</dbReference>
<dbReference type="RefSeq" id="WP_346785323.1">
    <property type="nucleotide sequence ID" value="NZ_JBDLBR010000003.1"/>
</dbReference>
<protein>
    <submittedName>
        <fullName evidence="3">PIN domain-containing protein</fullName>
    </submittedName>
</protein>
<name>A0ABV0CXG4_9SPHN</name>
<dbReference type="EMBL" id="JBDLBR010000003">
    <property type="protein sequence ID" value="MEN7537548.1"/>
    <property type="molecule type" value="Genomic_DNA"/>
</dbReference>
<accession>A0ABV0CXG4</accession>
<sequence>MKHSRYTAVFDACVLYPAPLRDLLLELSSCTLFRAKWSNEIHAEWIDALLKKRDDLDRSKLERTRDLMNSAILDCLVEGHMDLVPILDLPDPNDRHVLAAAIHSGSDAIITFNSKDFPEEVRDRYDIEVLHPDDFIRFQFDFDNAAVILAAQRCRERLKNPAINVSRYLETLAKQGLTKTVDALAPFSSVL</sequence>
<feature type="domain" description="PIN" evidence="1">
    <location>
        <begin position="8"/>
        <end position="114"/>
    </location>
</feature>
<evidence type="ECO:0000313" key="3">
    <source>
        <dbReference type="EMBL" id="MEN7537548.1"/>
    </source>
</evidence>
<reference evidence="3 4" key="1">
    <citation type="submission" date="2024-05" db="EMBL/GenBank/DDBJ databases">
        <authorList>
            <person name="Park S."/>
        </authorList>
    </citation>
    <scope>NUCLEOTIDE SEQUENCE [LARGE SCALE GENOMIC DNA]</scope>
    <source>
        <strain evidence="3 4">DGU5</strain>
    </source>
</reference>
<dbReference type="InterPro" id="IPR058652">
    <property type="entry name" value="VapC50_C"/>
</dbReference>
<keyword evidence="4" id="KW-1185">Reference proteome</keyword>
<dbReference type="Pfam" id="PF26343">
    <property type="entry name" value="VapC50_C"/>
    <property type="match status" value="1"/>
</dbReference>
<feature type="domain" description="VapC50 C-terminal" evidence="2">
    <location>
        <begin position="132"/>
        <end position="185"/>
    </location>
</feature>
<evidence type="ECO:0000259" key="1">
    <source>
        <dbReference type="Pfam" id="PF13470"/>
    </source>
</evidence>